<protein>
    <submittedName>
        <fullName evidence="2">Uncharacterized protein</fullName>
    </submittedName>
</protein>
<feature type="chain" id="PRO_5041351348" evidence="1">
    <location>
        <begin position="18"/>
        <end position="138"/>
    </location>
</feature>
<sequence>MQRLAVVMAVLLVLTKSQDDQRLGFADTLRSLFDGQNGISYEQLKNAAVNFIGSGNSTVVQGLRDMVLGKTTDAQLGNKIEDVKENLSEKGKSALEQIMSFLGDSNHSDSFVHDMVRRVLGQQSGQDQSMLNQLLFGK</sequence>
<feature type="signal peptide" evidence="1">
    <location>
        <begin position="1"/>
        <end position="17"/>
    </location>
</feature>
<feature type="non-terminal residue" evidence="2">
    <location>
        <position position="138"/>
    </location>
</feature>
<evidence type="ECO:0000256" key="1">
    <source>
        <dbReference type="SAM" id="SignalP"/>
    </source>
</evidence>
<comment type="caution">
    <text evidence="2">The sequence shown here is derived from an EMBL/GenBank/DDBJ whole genome shotgun (WGS) entry which is preliminary data.</text>
</comment>
<dbReference type="EMBL" id="CATQJA010002706">
    <property type="protein sequence ID" value="CAJ0585938.1"/>
    <property type="molecule type" value="Genomic_DNA"/>
</dbReference>
<name>A0AA36DE80_9BILA</name>
<gene>
    <name evidence="2" type="ORF">MSPICULIGERA_LOCUS23948</name>
</gene>
<dbReference type="Proteomes" id="UP001177023">
    <property type="component" value="Unassembled WGS sequence"/>
</dbReference>
<proteinExistence type="predicted"/>
<reference evidence="2" key="1">
    <citation type="submission" date="2023-06" db="EMBL/GenBank/DDBJ databases">
        <authorList>
            <person name="Delattre M."/>
        </authorList>
    </citation>
    <scope>NUCLEOTIDE SEQUENCE</scope>
    <source>
        <strain evidence="2">AF72</strain>
    </source>
</reference>
<keyword evidence="1" id="KW-0732">Signal</keyword>
<keyword evidence="3" id="KW-1185">Reference proteome</keyword>
<dbReference type="AlphaFoldDB" id="A0AA36DE80"/>
<evidence type="ECO:0000313" key="2">
    <source>
        <dbReference type="EMBL" id="CAJ0585938.1"/>
    </source>
</evidence>
<accession>A0AA36DE80</accession>
<evidence type="ECO:0000313" key="3">
    <source>
        <dbReference type="Proteomes" id="UP001177023"/>
    </source>
</evidence>
<organism evidence="2 3">
    <name type="scientific">Mesorhabditis spiculigera</name>
    <dbReference type="NCBI Taxonomy" id="96644"/>
    <lineage>
        <taxon>Eukaryota</taxon>
        <taxon>Metazoa</taxon>
        <taxon>Ecdysozoa</taxon>
        <taxon>Nematoda</taxon>
        <taxon>Chromadorea</taxon>
        <taxon>Rhabditida</taxon>
        <taxon>Rhabditina</taxon>
        <taxon>Rhabditomorpha</taxon>
        <taxon>Rhabditoidea</taxon>
        <taxon>Rhabditidae</taxon>
        <taxon>Mesorhabditinae</taxon>
        <taxon>Mesorhabditis</taxon>
    </lineage>
</organism>